<dbReference type="GO" id="GO:0005886">
    <property type="term" value="C:plasma membrane"/>
    <property type="evidence" value="ECO:0007669"/>
    <property type="project" value="InterPro"/>
</dbReference>
<dbReference type="KEGG" id="acx:Achr_18920"/>
<evidence type="ECO:0000256" key="4">
    <source>
        <dbReference type="ARBA" id="ARBA00023136"/>
    </source>
</evidence>
<dbReference type="PANTHER" id="PTHR36985">
    <property type="entry name" value="TRANSLOCATION AND ASSEMBLY MODULE SUBUNIT TAMB"/>
    <property type="match status" value="1"/>
</dbReference>
<accession>A0A0C4WSR6</accession>
<dbReference type="Pfam" id="PF04357">
    <property type="entry name" value="TamB"/>
    <property type="match status" value="1"/>
</dbReference>
<keyword evidence="3" id="KW-1133">Transmembrane helix</keyword>
<dbReference type="HOGENOM" id="CLU_002338_0_0_6"/>
<reference evidence="6 7" key="1">
    <citation type="journal article" date="2015" name="PLoS ONE">
        <title>Azotobacter Genomes: The Genome of Azotobacter chroococcum NCIMB 8003 (ATCC 4412).</title>
        <authorList>
            <person name="Robson R.L."/>
            <person name="Jones R."/>
            <person name="Robson R.M."/>
            <person name="Schwartz A."/>
            <person name="Richardson T.H."/>
        </authorList>
    </citation>
    <scope>NUCLEOTIDE SEQUENCE [LARGE SCALE GENOMIC DNA]</scope>
    <source>
        <strain evidence="6 7">NCIMB 8003</strain>
    </source>
</reference>
<keyword evidence="2" id="KW-0812">Transmembrane</keyword>
<protein>
    <recommendedName>
        <fullName evidence="5">Translocation and assembly module TamB C-terminal domain-containing protein</fullName>
    </recommendedName>
</protein>
<dbReference type="RefSeq" id="WP_039803830.1">
    <property type="nucleotide sequence ID" value="NZ_CP010415.1"/>
</dbReference>
<evidence type="ECO:0000256" key="1">
    <source>
        <dbReference type="ARBA" id="ARBA00004167"/>
    </source>
</evidence>
<evidence type="ECO:0000259" key="5">
    <source>
        <dbReference type="Pfam" id="PF04357"/>
    </source>
</evidence>
<dbReference type="Proteomes" id="UP000068210">
    <property type="component" value="Chromosome"/>
</dbReference>
<dbReference type="PANTHER" id="PTHR36985:SF1">
    <property type="entry name" value="TRANSLOCATION AND ASSEMBLY MODULE SUBUNIT TAMB"/>
    <property type="match status" value="1"/>
</dbReference>
<feature type="domain" description="Translocation and assembly module TamB C-terminal" evidence="5">
    <location>
        <begin position="902"/>
        <end position="1231"/>
    </location>
</feature>
<name>A0A0C4WSR6_9GAMM</name>
<sequence length="1231" mass="132893">MKGLRLGLYGLLLGLALLLAVLGGLLGTGAGSRWLLDQVPGLLVEDFSGRLAGSWRAGRLNWRQGEQAVELSEVEFAWRPACLLGLTLCVDRLVAGQASLTLPPGEDEAAGGPLQLPELKLPLQIRLGEVRVGRLLLNGGEQAQGLHLAAHWSAEGIRIDTLEARRDELALDLQGRLLPTAGWPLTASGSLRLPAPEGQSWELSLQVEGDLQDRLRLQADSRGYLTGRLSGDLRPLAEQLPASLTLTADGFKAAAGLPDTLRLEQLELSLDGDLQEGYAVKGDASLPGEGGAVALALQGRVTAEGAELATLRLDAGNARRVDLAGRLDWREGLAGELRIDWRDFPWRRLYPAIAEPAVSLKRLTGELSYRDGGYLGNFDAALEGPAGPFTLASPLSGDFTQLHLPQLRLVAGQGRVQGVLGLRFADGFGWNADLQLSDLDPAYWLAELAGRLGGPLKSRGQYRDGRLQLDAAADLTGQLRGQRARLLLEAKGADGAWDVPSLDLRLGDNRIHGSGRLDARLRGQLELALPQLGQLWPGLQGSANGRLELAGTLQAPQGKLDLAGRRLRLDERRLDSLALNAHLDAEQRGRVTLKADGVQSGDTRLGRLQVLGQGDRRSQTLTLDLDGPQLELALALDGRLEELARGWNWRGQLSRGQVRSSGQDWRLQAPARLERLADGRLNLGAHCWRSGSASLCGEDQRLLPEPRLNYRLRDFPLDSLAAWWPQDFAWQGRLNGELQLDLPAAGPSGQIRLDAGNGVLRLRNKGRWQEFPYRQLVLDSRLQPQRIDTRLAFAGPQLGELEVRAQIDPRGRDKPLSGQFALRGLDLAVLRPFAGPVEELAGRLDGSGTLRGSLLQPQIDGRLELRGGLLAGSDLPTRIEDLALQVQVVGDSLRLNGGWRSGEHGRGSLDGTLDWRQALALDLRIQGSRLPVSVQPYAELEVEPDLQVRLAGAAADRQLALSGKLRVPRGAITLRELPASTVRVSEDAVVAGREVEPRRKLAMRMDIDVEVGRDKLTFSGFGLTSDLAGHLHIGDGLDTRGELSLDKGRYRAYGQRLDIRRARLLFIGPIDQPYLDIEAIRRVGDVVAGLRVGGNALEPRTDVFGEPAMGQEQALSYLLLGRAPGSSDSGDSALLARAALGLGLAGSSSITGSLAESLGIEEFEVGTQGTGTDTSVVASGKLSERLSLIYGVGVFEPLNSIALRYQLTRQLYLEAAGGLASSLDIFYSRDF</sequence>
<dbReference type="STRING" id="1328314.Achr_18920"/>
<gene>
    <name evidence="6" type="ORF">Achr_18920</name>
</gene>
<organism evidence="6 7">
    <name type="scientific">Azotobacter chroococcum NCIMB 8003</name>
    <dbReference type="NCBI Taxonomy" id="1328314"/>
    <lineage>
        <taxon>Bacteria</taxon>
        <taxon>Pseudomonadati</taxon>
        <taxon>Pseudomonadota</taxon>
        <taxon>Gammaproteobacteria</taxon>
        <taxon>Pseudomonadales</taxon>
        <taxon>Pseudomonadaceae</taxon>
        <taxon>Azotobacter</taxon>
    </lineage>
</organism>
<comment type="subcellular location">
    <subcellularLocation>
        <location evidence="1">Membrane</location>
        <topology evidence="1">Single-pass membrane protein</topology>
    </subcellularLocation>
</comment>
<evidence type="ECO:0000256" key="3">
    <source>
        <dbReference type="ARBA" id="ARBA00022989"/>
    </source>
</evidence>
<keyword evidence="7" id="KW-1185">Reference proteome</keyword>
<proteinExistence type="predicted"/>
<dbReference type="EMBL" id="CP010415">
    <property type="protein sequence ID" value="AJE21347.1"/>
    <property type="molecule type" value="Genomic_DNA"/>
</dbReference>
<dbReference type="AlphaFoldDB" id="A0A0C4WSR6"/>
<keyword evidence="4" id="KW-0472">Membrane</keyword>
<evidence type="ECO:0000313" key="6">
    <source>
        <dbReference type="EMBL" id="AJE21347.1"/>
    </source>
</evidence>
<dbReference type="InterPro" id="IPR007452">
    <property type="entry name" value="TamB_C"/>
</dbReference>
<dbReference type="GO" id="GO:0097347">
    <property type="term" value="C:TAM protein secretion complex"/>
    <property type="evidence" value="ECO:0007669"/>
    <property type="project" value="TreeGrafter"/>
</dbReference>
<dbReference type="GO" id="GO:0009306">
    <property type="term" value="P:protein secretion"/>
    <property type="evidence" value="ECO:0007669"/>
    <property type="project" value="InterPro"/>
</dbReference>
<evidence type="ECO:0000313" key="7">
    <source>
        <dbReference type="Proteomes" id="UP000068210"/>
    </source>
</evidence>
<evidence type="ECO:0000256" key="2">
    <source>
        <dbReference type="ARBA" id="ARBA00022692"/>
    </source>
</evidence>